<sequence>MSRAGPGAIALLLALLCGFLALNPRANPLVTVAEKYQQDIAVASGATYISLRAINAALSFAQDVEVGGSMGLSANVQPLKWLEPIDDTVERISAAIFAVAVLTGVLSMSLAPVASVGFVLLGVALLTRSGCDVAVGWHRSPAGLRRFGGSCGMLGFAFAIGLPCAYALGVWGGDILTADKAAEASAVLDHIADTARLLVGIDDGNIEDRGWRETIDAYRNAAGDLWDKADEMLAASLTLVGIFVLRMVVLPLVLLLALVAITRRILGA</sequence>
<keyword evidence="2" id="KW-1185">Reference proteome</keyword>
<evidence type="ECO:0000313" key="1">
    <source>
        <dbReference type="EMBL" id="QPM90824.1"/>
    </source>
</evidence>
<dbReference type="RefSeq" id="WP_119837804.1">
    <property type="nucleotide sequence ID" value="NZ_CP060436.1"/>
</dbReference>
<accession>A0A418SLG1</accession>
<dbReference type="AlphaFoldDB" id="A0A418SLG1"/>
<dbReference type="EMBL" id="CP060436">
    <property type="protein sequence ID" value="QPM90824.1"/>
    <property type="molecule type" value="Genomic_DNA"/>
</dbReference>
<gene>
    <name evidence="1" type="ORF">PSAL_020650</name>
</gene>
<dbReference type="KEGG" id="palw:PSAL_020650"/>
<evidence type="ECO:0008006" key="3">
    <source>
        <dbReference type="Google" id="ProtNLM"/>
    </source>
</evidence>
<name>A0A418SLG1_9RHOB</name>
<dbReference type="Proteomes" id="UP000283786">
    <property type="component" value="Chromosome"/>
</dbReference>
<organism evidence="1 2">
    <name type="scientific">Pseudooceanicola algae</name>
    <dbReference type="NCBI Taxonomy" id="1537215"/>
    <lineage>
        <taxon>Bacteria</taxon>
        <taxon>Pseudomonadati</taxon>
        <taxon>Pseudomonadota</taxon>
        <taxon>Alphaproteobacteria</taxon>
        <taxon>Rhodobacterales</taxon>
        <taxon>Paracoccaceae</taxon>
        <taxon>Pseudooceanicola</taxon>
    </lineage>
</organism>
<evidence type="ECO:0000313" key="2">
    <source>
        <dbReference type="Proteomes" id="UP000283786"/>
    </source>
</evidence>
<proteinExistence type="predicted"/>
<protein>
    <recommendedName>
        <fullName evidence="3">TrbL/VirB6 plasmid conjugal transfer protein</fullName>
    </recommendedName>
</protein>
<dbReference type="OrthoDB" id="7841833at2"/>
<reference evidence="1 2" key="1">
    <citation type="submission" date="2020-08" db="EMBL/GenBank/DDBJ databases">
        <title>Genome sequence of Rhodobacteraceae bacterium Lw-13e.</title>
        <authorList>
            <person name="Poehlein A."/>
            <person name="Wolter L."/>
            <person name="Daniel R."/>
            <person name="Brinkhoff T."/>
        </authorList>
    </citation>
    <scope>NUCLEOTIDE SEQUENCE [LARGE SCALE GENOMIC DNA]</scope>
    <source>
        <strain evidence="1 2">Lw-13e</strain>
    </source>
</reference>